<comment type="caution">
    <text evidence="1">The sequence shown here is derived from an EMBL/GenBank/DDBJ whole genome shotgun (WGS) entry which is preliminary data.</text>
</comment>
<accession>A0A7X2H8D0</accession>
<dbReference type="EMBL" id="WJXB01000008">
    <property type="protein sequence ID" value="MRN55396.1"/>
    <property type="molecule type" value="Genomic_DNA"/>
</dbReference>
<dbReference type="Pfam" id="PF14091">
    <property type="entry name" value="DUF4269"/>
    <property type="match status" value="1"/>
</dbReference>
<dbReference type="Proteomes" id="UP000463051">
    <property type="component" value="Unassembled WGS sequence"/>
</dbReference>
<sequence>MSGTRDWRNLAYLLRGSTVQKEVYDLLLQLDIMNVLAEYEPMLVGTVPLGLQVESSDLDIICEVYDQEKYTATVRRYFGKMDDFCIVTRMVNGMPRCKINFRAGRWPIELFAQPLGTGQQNGCLHMIVEAHILDLLGNEFREHIIDLKSGGMKTEPAFAHVLSLNGDPYEALLALGELELEALDSLCKKSYLNT</sequence>
<dbReference type="RefSeq" id="WP_154120895.1">
    <property type="nucleotide sequence ID" value="NZ_WJXB01000008.1"/>
</dbReference>
<evidence type="ECO:0000313" key="1">
    <source>
        <dbReference type="EMBL" id="MRN55396.1"/>
    </source>
</evidence>
<evidence type="ECO:0000313" key="2">
    <source>
        <dbReference type="Proteomes" id="UP000463051"/>
    </source>
</evidence>
<keyword evidence="2" id="KW-1185">Reference proteome</keyword>
<dbReference type="InterPro" id="IPR025365">
    <property type="entry name" value="DUF4269"/>
</dbReference>
<gene>
    <name evidence="1" type="ORF">GJB61_20655</name>
</gene>
<proteinExistence type="predicted"/>
<reference evidence="1 2" key="1">
    <citation type="submission" date="2019-11" db="EMBL/GenBank/DDBJ databases">
        <title>Paenibacillus monticola sp. nov., a novel PGPR strain isolated from mountain sample in China.</title>
        <authorList>
            <person name="Zhao Q."/>
            <person name="Li H.-P."/>
            <person name="Zhang J.-L."/>
        </authorList>
    </citation>
    <scope>NUCLEOTIDE SEQUENCE [LARGE SCALE GENOMIC DNA]</scope>
    <source>
        <strain evidence="1 2">LC-T2</strain>
    </source>
</reference>
<dbReference type="AlphaFoldDB" id="A0A7X2H8D0"/>
<protein>
    <submittedName>
        <fullName evidence="1">DUF4269 domain-containing protein</fullName>
    </submittedName>
</protein>
<organism evidence="1 2">
    <name type="scientific">Paenibacillus monticola</name>
    <dbReference type="NCBI Taxonomy" id="2666075"/>
    <lineage>
        <taxon>Bacteria</taxon>
        <taxon>Bacillati</taxon>
        <taxon>Bacillota</taxon>
        <taxon>Bacilli</taxon>
        <taxon>Bacillales</taxon>
        <taxon>Paenibacillaceae</taxon>
        <taxon>Paenibacillus</taxon>
    </lineage>
</organism>
<name>A0A7X2H8D0_9BACL</name>